<comment type="caution">
    <text evidence="2">The sequence shown here is derived from an EMBL/GenBank/DDBJ whole genome shotgun (WGS) entry which is preliminary data.</text>
</comment>
<keyword evidence="3" id="KW-1185">Reference proteome</keyword>
<reference evidence="2" key="1">
    <citation type="submission" date="2023-03" db="EMBL/GenBank/DDBJ databases">
        <title>Chromosome-scale reference genome and RAD-based genetic map of yellow starthistle (Centaurea solstitialis) reveal putative structural variation and QTLs associated with invader traits.</title>
        <authorList>
            <person name="Reatini B."/>
            <person name="Cang F.A."/>
            <person name="Jiang Q."/>
            <person name="Mckibben M.T.W."/>
            <person name="Barker M.S."/>
            <person name="Rieseberg L.H."/>
            <person name="Dlugosch K.M."/>
        </authorList>
    </citation>
    <scope>NUCLEOTIDE SEQUENCE</scope>
    <source>
        <strain evidence="2">CAN-66</strain>
        <tissue evidence="2">Leaf</tissue>
    </source>
</reference>
<feature type="domain" description="Reverse transcriptase zinc-binding" evidence="1">
    <location>
        <begin position="180"/>
        <end position="245"/>
    </location>
</feature>
<evidence type="ECO:0000313" key="3">
    <source>
        <dbReference type="Proteomes" id="UP001172457"/>
    </source>
</evidence>
<dbReference type="AlphaFoldDB" id="A0AA38WKG9"/>
<dbReference type="Proteomes" id="UP001172457">
    <property type="component" value="Chromosome 4"/>
</dbReference>
<evidence type="ECO:0000313" key="2">
    <source>
        <dbReference type="EMBL" id="KAJ9553129.1"/>
    </source>
</evidence>
<dbReference type="PANTHER" id="PTHR36617:SF16">
    <property type="entry name" value="OS04G0516500 PROTEIN"/>
    <property type="match status" value="1"/>
</dbReference>
<organism evidence="2 3">
    <name type="scientific">Centaurea solstitialis</name>
    <name type="common">yellow star-thistle</name>
    <dbReference type="NCBI Taxonomy" id="347529"/>
    <lineage>
        <taxon>Eukaryota</taxon>
        <taxon>Viridiplantae</taxon>
        <taxon>Streptophyta</taxon>
        <taxon>Embryophyta</taxon>
        <taxon>Tracheophyta</taxon>
        <taxon>Spermatophyta</taxon>
        <taxon>Magnoliopsida</taxon>
        <taxon>eudicotyledons</taxon>
        <taxon>Gunneridae</taxon>
        <taxon>Pentapetalae</taxon>
        <taxon>asterids</taxon>
        <taxon>campanulids</taxon>
        <taxon>Asterales</taxon>
        <taxon>Asteraceae</taxon>
        <taxon>Carduoideae</taxon>
        <taxon>Cardueae</taxon>
        <taxon>Centaureinae</taxon>
        <taxon>Centaurea</taxon>
    </lineage>
</organism>
<proteinExistence type="predicted"/>
<dbReference type="EMBL" id="JARYMX010000004">
    <property type="protein sequence ID" value="KAJ9553129.1"/>
    <property type="molecule type" value="Genomic_DNA"/>
</dbReference>
<protein>
    <recommendedName>
        <fullName evidence="1">Reverse transcriptase zinc-binding domain-containing protein</fullName>
    </recommendedName>
</protein>
<accession>A0AA38WKG9</accession>
<dbReference type="InterPro" id="IPR026960">
    <property type="entry name" value="RVT-Znf"/>
</dbReference>
<evidence type="ECO:0000259" key="1">
    <source>
        <dbReference type="Pfam" id="PF13966"/>
    </source>
</evidence>
<sequence length="263" mass="29453">MLFGLKSLGVFMGGIYGEKGGFDVGEGAGGGRVGSVWSRILDVGKCIDRSGLDFSGSFRKVVGEGRDTRFWEDVWLGDRPLIEEFPRLRRLESSEGGETISEKGVWVCDNWGWRWSWKREPRGRELGELVRLERRLAGWEPRRGKADSWVWNLDVTRGFSVKKLRELLAGVGGGVVGGGETVWALFVPKKVNVFMWRLRLGRLPLRVSLDKMGVDLNSVLCPRCGDEAEDLDHALLKCKAVRTLWSKIGVWWNNGVSGIDSIS</sequence>
<dbReference type="Pfam" id="PF13966">
    <property type="entry name" value="zf-RVT"/>
    <property type="match status" value="1"/>
</dbReference>
<dbReference type="PANTHER" id="PTHR36617">
    <property type="entry name" value="PROTEIN, PUTATIVE-RELATED"/>
    <property type="match status" value="1"/>
</dbReference>
<name>A0AA38WKG9_9ASTR</name>
<gene>
    <name evidence="2" type="ORF">OSB04_017174</name>
</gene>